<feature type="region of interest" description="Disordered" evidence="1">
    <location>
        <begin position="117"/>
        <end position="147"/>
    </location>
</feature>
<evidence type="ECO:0000313" key="4">
    <source>
        <dbReference type="EMBL" id="PAS94889.1"/>
    </source>
</evidence>
<dbReference type="EMBL" id="MDUX01000004">
    <property type="protein sequence ID" value="KAF7600542.1"/>
    <property type="molecule type" value="Genomic_DNA"/>
</dbReference>
<keyword evidence="6" id="KW-1185">Reference proteome</keyword>
<reference evidence="3 6" key="1">
    <citation type="submission" date="2016-08" db="EMBL/GenBank/DDBJ databases">
        <title>Candidatus Dactylopiibacterium carminicum genome sequence.</title>
        <authorList>
            <person name="Ramirez-Puebla S.T."/>
            <person name="Ormeno-Orrillo E."/>
            <person name="Vera-Ponce De Leon A."/>
            <person name="Luis L."/>
            <person name="Sanchez-Flores A."/>
            <person name="Monica R."/>
            <person name="Martinez-Romero E."/>
        </authorList>
    </citation>
    <scope>NUCLEOTIDE SEQUENCE [LARGE SCALE GENOMIC DNA]</scope>
    <source>
        <strain evidence="3">END1</strain>
    </source>
</reference>
<sequence length="224" mass="23259">MKRWILAALASLALLTPTLAPASNKPSGTAAAKSAKPAQSQAKKSAPAKRAANKAPAKPKQQTGTKKKSSGAASTGKKAAGGAATQQSSGTQRCTIQRVKNSQGKFINRRVCKPAAQPDLASPIKPDALQTTSAAPAPSSDLRGKPAPERAYAVDGETFFYQGRKYRVEGLKASGNGDMGLQRLQRALDAGNLNLDALDTGTDGVTRARVKIDGRDLARELGTP</sequence>
<organism evidence="4 5">
    <name type="scientific">Candidatus Dactylopiibacterium carminicum</name>
    <dbReference type="NCBI Taxonomy" id="857335"/>
    <lineage>
        <taxon>Bacteria</taxon>
        <taxon>Pseudomonadati</taxon>
        <taxon>Pseudomonadota</taxon>
        <taxon>Betaproteobacteria</taxon>
        <taxon>Rhodocyclales</taxon>
        <taxon>Rhodocyclaceae</taxon>
        <taxon>Candidatus Dactylopiibacterium</taxon>
    </lineage>
</organism>
<dbReference type="OrthoDB" id="9182408at2"/>
<feature type="chain" id="PRO_5013397916" evidence="2">
    <location>
        <begin position="23"/>
        <end position="224"/>
    </location>
</feature>
<feature type="region of interest" description="Disordered" evidence="1">
    <location>
        <begin position="18"/>
        <end position="97"/>
    </location>
</feature>
<dbReference type="Proteomes" id="UP000216107">
    <property type="component" value="Unassembled WGS sequence"/>
</dbReference>
<dbReference type="RefSeq" id="WP_095523298.1">
    <property type="nucleotide sequence ID" value="NZ_MDUX01000004.1"/>
</dbReference>
<dbReference type="EMBL" id="NMRN01000003">
    <property type="protein sequence ID" value="PAS94889.1"/>
    <property type="molecule type" value="Genomic_DNA"/>
</dbReference>
<feature type="signal peptide" evidence="2">
    <location>
        <begin position="1"/>
        <end position="22"/>
    </location>
</feature>
<evidence type="ECO:0000256" key="2">
    <source>
        <dbReference type="SAM" id="SignalP"/>
    </source>
</evidence>
<evidence type="ECO:0000313" key="5">
    <source>
        <dbReference type="Proteomes" id="UP000216107"/>
    </source>
</evidence>
<dbReference type="AlphaFoldDB" id="A0A272EXQ3"/>
<proteinExistence type="predicted"/>
<evidence type="ECO:0000313" key="6">
    <source>
        <dbReference type="Proteomes" id="UP000623509"/>
    </source>
</evidence>
<evidence type="ECO:0000256" key="1">
    <source>
        <dbReference type="SAM" id="MobiDB-lite"/>
    </source>
</evidence>
<reference evidence="4 5" key="2">
    <citation type="submission" date="2017-07" db="EMBL/GenBank/DDBJ databases">
        <title>Candidatus Dactylopiibacterium carminicum, a nitrogen-fixing symbiont of the cochineal insect Dactylopius coccus and Dactylopius opuntiae (Hemiptera: Coccoidea: Dactylopiidae).</title>
        <authorList>
            <person name="Vera A."/>
        </authorList>
    </citation>
    <scope>NUCLEOTIDE SEQUENCE [LARGE SCALE GENOMIC DNA]</scope>
    <source>
        <strain evidence="4 5">NFDCM</strain>
    </source>
</reference>
<protein>
    <submittedName>
        <fullName evidence="4">Uncharacterized protein</fullName>
    </submittedName>
</protein>
<gene>
    <name evidence="3" type="ORF">BGI27_02280</name>
    <name evidence="4" type="ORF">CGU29_01885</name>
</gene>
<name>A0A272EXQ3_9RHOO</name>
<comment type="caution">
    <text evidence="4">The sequence shown here is derived from an EMBL/GenBank/DDBJ whole genome shotgun (WGS) entry which is preliminary data.</text>
</comment>
<feature type="compositionally biased region" description="Low complexity" evidence="1">
    <location>
        <begin position="30"/>
        <end position="92"/>
    </location>
</feature>
<evidence type="ECO:0000313" key="3">
    <source>
        <dbReference type="EMBL" id="KAF7600542.1"/>
    </source>
</evidence>
<dbReference type="Proteomes" id="UP000623509">
    <property type="component" value="Unassembled WGS sequence"/>
</dbReference>
<accession>A0A272EXQ3</accession>
<keyword evidence="2" id="KW-0732">Signal</keyword>